<protein>
    <submittedName>
        <fullName evidence="2">S8 family serine peptidase</fullName>
    </submittedName>
</protein>
<name>A0A7Y2E750_UNCEI</name>
<dbReference type="Gene3D" id="3.40.50.200">
    <property type="entry name" value="Peptidase S8/S53 domain"/>
    <property type="match status" value="1"/>
</dbReference>
<comment type="caution">
    <text evidence="2">The sequence shown here is derived from an EMBL/GenBank/DDBJ whole genome shotgun (WGS) entry which is preliminary data.</text>
</comment>
<dbReference type="InterPro" id="IPR036852">
    <property type="entry name" value="Peptidase_S8/S53_dom_sf"/>
</dbReference>
<evidence type="ECO:0000313" key="2">
    <source>
        <dbReference type="EMBL" id="NNF06438.1"/>
    </source>
</evidence>
<organism evidence="2 3">
    <name type="scientific">Eiseniibacteriota bacterium</name>
    <dbReference type="NCBI Taxonomy" id="2212470"/>
    <lineage>
        <taxon>Bacteria</taxon>
        <taxon>Candidatus Eiseniibacteriota</taxon>
    </lineage>
</organism>
<dbReference type="Pfam" id="PF00082">
    <property type="entry name" value="Peptidase_S8"/>
    <property type="match status" value="1"/>
</dbReference>
<evidence type="ECO:0000313" key="3">
    <source>
        <dbReference type="Proteomes" id="UP000547674"/>
    </source>
</evidence>
<dbReference type="AlphaFoldDB" id="A0A7Y2E750"/>
<feature type="domain" description="Peptidase S8/S53" evidence="1">
    <location>
        <begin position="153"/>
        <end position="251"/>
    </location>
</feature>
<accession>A0A7Y2E750</accession>
<dbReference type="GO" id="GO:0004252">
    <property type="term" value="F:serine-type endopeptidase activity"/>
    <property type="evidence" value="ECO:0007669"/>
    <property type="project" value="InterPro"/>
</dbReference>
<feature type="non-terminal residue" evidence="2">
    <location>
        <position position="1"/>
    </location>
</feature>
<gene>
    <name evidence="2" type="ORF">HKN21_06730</name>
</gene>
<dbReference type="SUPFAM" id="SSF52743">
    <property type="entry name" value="Subtilisin-like"/>
    <property type="match status" value="1"/>
</dbReference>
<proteinExistence type="predicted"/>
<dbReference type="GO" id="GO:0006508">
    <property type="term" value="P:proteolysis"/>
    <property type="evidence" value="ECO:0007669"/>
    <property type="project" value="InterPro"/>
</dbReference>
<dbReference type="EMBL" id="JABDJR010000258">
    <property type="protein sequence ID" value="NNF06438.1"/>
    <property type="molecule type" value="Genomic_DNA"/>
</dbReference>
<dbReference type="Proteomes" id="UP000547674">
    <property type="component" value="Unassembled WGS sequence"/>
</dbReference>
<evidence type="ECO:0000259" key="1">
    <source>
        <dbReference type="Pfam" id="PF00082"/>
    </source>
</evidence>
<sequence>QGEDGNLGFHLAGIIGANYFDNPSFSGAHPGFDQLEVFGVPITGYDVFDLDVKLHTYLDDLNKNWVLATCLVRPDIPPMDQAVLAVMWQQDTELDLFLHVSKAGDTGEAGDYTANAANTSHWNMAGSYVDLALFLEDAGEPNIEGFYDLVDILDPPGQSENLITVGYSELSSDPEAPFKKALNSALLPDIETYGTDILGPCAPDGEAFDCPDGAMTQTGSAVATAHVAGVGAYLTSISPEKAPEEIRDVLEFAGTEGQHEHMIDAYTAVLALDPPQSQWFQNAATPRARMAVLDVAGDSDAPGENGIFDDHDIRVLLDQFTFYEAERAVPGNELDFDFAPYDLNGDGWTGGESVSPLDLDANRSFGDAALEAGGFTVIKNEKSLTDLDILCYYAYSTLYMGSTERRSEMLSDCFPPSAIALDVTFPEIIEPGIPQTIQVVAGRNTPDGIVYEAGTRININVSNGDVDDSSGETDASGIFMTTITLDEDENEVDIIVQASFDSGETAEKELTARRENEVLIIDREMEMQAYTSMSYNVNQGDNLTIVFDEIKSDDDDDLFDSYENTEQTANQGSALGQNYSASARTQYETQVSGGQGAVTGIEFDATVEAEVELSGIPNVFNYQVWASGDAELDVEFQIWGEARAVNLNATLDTENYEVVLSGEGTSIVCGNNPFLEDGNMPCDSISESLVLRPGNYRLNVTLEGIVFLQPDQQAAGTNSVDYELSLRLDIGQAVADPPSEE</sequence>
<reference evidence="2 3" key="1">
    <citation type="submission" date="2020-03" db="EMBL/GenBank/DDBJ databases">
        <title>Metabolic flexibility allows generalist bacteria to become dominant in a frequently disturbed ecosystem.</title>
        <authorList>
            <person name="Chen Y.-J."/>
            <person name="Leung P.M."/>
            <person name="Bay S.K."/>
            <person name="Hugenholtz P."/>
            <person name="Kessler A.J."/>
            <person name="Shelley G."/>
            <person name="Waite D.W."/>
            <person name="Cook P.L."/>
            <person name="Greening C."/>
        </authorList>
    </citation>
    <scope>NUCLEOTIDE SEQUENCE [LARGE SCALE GENOMIC DNA]</scope>
    <source>
        <strain evidence="2">SS_bin_28</strain>
    </source>
</reference>
<dbReference type="InterPro" id="IPR000209">
    <property type="entry name" value="Peptidase_S8/S53_dom"/>
</dbReference>